<evidence type="ECO:0000313" key="3">
    <source>
        <dbReference type="Proteomes" id="UP000660862"/>
    </source>
</evidence>
<reference evidence="2" key="2">
    <citation type="submission" date="2020-09" db="EMBL/GenBank/DDBJ databases">
        <authorList>
            <person name="Sun Q."/>
            <person name="Zhou Y."/>
        </authorList>
    </citation>
    <scope>NUCLEOTIDE SEQUENCE</scope>
    <source>
        <strain evidence="2">CGMCC 1.12195</strain>
    </source>
</reference>
<dbReference type="InterPro" id="IPR013783">
    <property type="entry name" value="Ig-like_fold"/>
</dbReference>
<dbReference type="Proteomes" id="UP000660862">
    <property type="component" value="Unassembled WGS sequence"/>
</dbReference>
<dbReference type="PROSITE" id="PS51257">
    <property type="entry name" value="PROKAR_LIPOPROTEIN"/>
    <property type="match status" value="1"/>
</dbReference>
<dbReference type="AlphaFoldDB" id="A0A917HW38"/>
<evidence type="ECO:0000313" key="2">
    <source>
        <dbReference type="EMBL" id="GGG91645.1"/>
    </source>
</evidence>
<keyword evidence="3" id="KW-1185">Reference proteome</keyword>
<proteinExistence type="predicted"/>
<dbReference type="Gene3D" id="2.60.40.10">
    <property type="entry name" value="Immunoglobulins"/>
    <property type="match status" value="1"/>
</dbReference>
<dbReference type="InterPro" id="IPR032179">
    <property type="entry name" value="Cry22Aa_Ig-like"/>
</dbReference>
<name>A0A917HW38_9SPHI</name>
<dbReference type="Pfam" id="PF16403">
    <property type="entry name" value="Bact_surface_Ig-like"/>
    <property type="match status" value="1"/>
</dbReference>
<feature type="domain" description="Pesticidal crystal protein Cry22Aa Ig-like" evidence="1">
    <location>
        <begin position="37"/>
        <end position="105"/>
    </location>
</feature>
<reference evidence="2" key="1">
    <citation type="journal article" date="2014" name="Int. J. Syst. Evol. Microbiol.">
        <title>Complete genome sequence of Corynebacterium casei LMG S-19264T (=DSM 44701T), isolated from a smear-ripened cheese.</title>
        <authorList>
            <consortium name="US DOE Joint Genome Institute (JGI-PGF)"/>
            <person name="Walter F."/>
            <person name="Albersmeier A."/>
            <person name="Kalinowski J."/>
            <person name="Ruckert C."/>
        </authorList>
    </citation>
    <scope>NUCLEOTIDE SEQUENCE</scope>
    <source>
        <strain evidence="2">CGMCC 1.12195</strain>
    </source>
</reference>
<accession>A0A917HW38</accession>
<dbReference type="EMBL" id="BMER01000002">
    <property type="protein sequence ID" value="GGG91645.1"/>
    <property type="molecule type" value="Genomic_DNA"/>
</dbReference>
<comment type="caution">
    <text evidence="2">The sequence shown here is derived from an EMBL/GenBank/DDBJ whole genome shotgun (WGS) entry which is preliminary data.</text>
</comment>
<evidence type="ECO:0000259" key="1">
    <source>
        <dbReference type="Pfam" id="PF16403"/>
    </source>
</evidence>
<organism evidence="2 3">
    <name type="scientific">Parapedobacter pyrenivorans</name>
    <dbReference type="NCBI Taxonomy" id="1305674"/>
    <lineage>
        <taxon>Bacteria</taxon>
        <taxon>Pseudomonadati</taxon>
        <taxon>Bacteroidota</taxon>
        <taxon>Sphingobacteriia</taxon>
        <taxon>Sphingobacteriales</taxon>
        <taxon>Sphingobacteriaceae</taxon>
        <taxon>Parapedobacter</taxon>
    </lineage>
</organism>
<gene>
    <name evidence="2" type="ORF">GCM10007415_27870</name>
</gene>
<sequence length="207" mass="22332">MNMKKYIWGLIATIVALQGCEKLESEGVSFETQFVDIELNGNAYMSVVLGEEFVDEGAIAKEGEEEKEVTISGNVDVNKVGVYELKYSAVNNDGYPGSATRTVAVIPAAEGDGVNIAGNYKYNGGSQIAEITKYAPGFYYMNNIWGPSDVPCYILTSDGKDLVLPLTNTPFGRVLGSGELTGNSLALIVSLLDQNGLIDIPRNWTKQ</sequence>
<protein>
    <recommendedName>
        <fullName evidence="1">Pesticidal crystal protein Cry22Aa Ig-like domain-containing protein</fullName>
    </recommendedName>
</protein>